<dbReference type="EMBL" id="JAAVNE010000002">
    <property type="protein sequence ID" value="NKC29609.1"/>
    <property type="molecule type" value="Genomic_DNA"/>
</dbReference>
<dbReference type="Proteomes" id="UP000787635">
    <property type="component" value="Unassembled WGS sequence"/>
</dbReference>
<evidence type="ECO:0000313" key="5">
    <source>
        <dbReference type="EMBL" id="NKC29609.1"/>
    </source>
</evidence>
<dbReference type="InterPro" id="IPR036390">
    <property type="entry name" value="WH_DNA-bd_sf"/>
</dbReference>
<feature type="domain" description="HTH gntR-type" evidence="4">
    <location>
        <begin position="3"/>
        <end position="71"/>
    </location>
</feature>
<keyword evidence="2" id="KW-0238">DNA-binding</keyword>
<dbReference type="SMART" id="SM00866">
    <property type="entry name" value="UTRA"/>
    <property type="match status" value="1"/>
</dbReference>
<proteinExistence type="predicted"/>
<dbReference type="InterPro" id="IPR028978">
    <property type="entry name" value="Chorismate_lyase_/UTRA_dom_sf"/>
</dbReference>
<keyword evidence="6" id="KW-1185">Reference proteome</keyword>
<dbReference type="PROSITE" id="PS50949">
    <property type="entry name" value="HTH_GNTR"/>
    <property type="match status" value="1"/>
</dbReference>
<dbReference type="Pfam" id="PF00392">
    <property type="entry name" value="GntR"/>
    <property type="match status" value="1"/>
</dbReference>
<dbReference type="SMART" id="SM00345">
    <property type="entry name" value="HTH_GNTR"/>
    <property type="match status" value="1"/>
</dbReference>
<dbReference type="RefSeq" id="WP_168027237.1">
    <property type="nucleotide sequence ID" value="NZ_JAAVNE010000002.1"/>
</dbReference>
<gene>
    <name evidence="5" type="ORF">HEQ75_01955</name>
</gene>
<reference evidence="5 6" key="1">
    <citation type="submission" date="2020-03" db="EMBL/GenBank/DDBJ databases">
        <title>Roseomonas selenitidurans sp. nov. isolated from urban soil.</title>
        <authorList>
            <person name="Liu H."/>
        </authorList>
    </citation>
    <scope>NUCLEOTIDE SEQUENCE [LARGE SCALE GENOMIC DNA]</scope>
    <source>
        <strain evidence="5 6">BU-1</strain>
    </source>
</reference>
<accession>A0ABX1DXH7</accession>
<dbReference type="CDD" id="cd07377">
    <property type="entry name" value="WHTH_GntR"/>
    <property type="match status" value="1"/>
</dbReference>
<protein>
    <submittedName>
        <fullName evidence="5">GntR family transcriptional regulator</fullName>
    </submittedName>
</protein>
<evidence type="ECO:0000256" key="3">
    <source>
        <dbReference type="ARBA" id="ARBA00023163"/>
    </source>
</evidence>
<dbReference type="Gene3D" id="1.10.10.10">
    <property type="entry name" value="Winged helix-like DNA-binding domain superfamily/Winged helix DNA-binding domain"/>
    <property type="match status" value="1"/>
</dbReference>
<dbReference type="Pfam" id="PF07702">
    <property type="entry name" value="UTRA"/>
    <property type="match status" value="1"/>
</dbReference>
<dbReference type="SUPFAM" id="SSF46785">
    <property type="entry name" value="Winged helix' DNA-binding domain"/>
    <property type="match status" value="1"/>
</dbReference>
<comment type="caution">
    <text evidence="5">The sequence shown here is derived from an EMBL/GenBank/DDBJ whole genome shotgun (WGS) entry which is preliminary data.</text>
</comment>
<dbReference type="InterPro" id="IPR036388">
    <property type="entry name" value="WH-like_DNA-bd_sf"/>
</dbReference>
<keyword evidence="1" id="KW-0805">Transcription regulation</keyword>
<dbReference type="Gene3D" id="3.40.1410.10">
    <property type="entry name" value="Chorismate lyase-like"/>
    <property type="match status" value="1"/>
</dbReference>
<dbReference type="SUPFAM" id="SSF64288">
    <property type="entry name" value="Chorismate lyase-like"/>
    <property type="match status" value="1"/>
</dbReference>
<organism evidence="5 6">
    <name type="scientific">Falsiroseomonas selenitidurans</name>
    <dbReference type="NCBI Taxonomy" id="2716335"/>
    <lineage>
        <taxon>Bacteria</taxon>
        <taxon>Pseudomonadati</taxon>
        <taxon>Pseudomonadota</taxon>
        <taxon>Alphaproteobacteria</taxon>
        <taxon>Acetobacterales</taxon>
        <taxon>Roseomonadaceae</taxon>
        <taxon>Falsiroseomonas</taxon>
    </lineage>
</organism>
<dbReference type="PANTHER" id="PTHR44846">
    <property type="entry name" value="MANNOSYL-D-GLYCERATE TRANSPORT/METABOLISM SYSTEM REPRESSOR MNGR-RELATED"/>
    <property type="match status" value="1"/>
</dbReference>
<evidence type="ECO:0000256" key="1">
    <source>
        <dbReference type="ARBA" id="ARBA00023015"/>
    </source>
</evidence>
<name>A0ABX1DXH7_9PROT</name>
<dbReference type="InterPro" id="IPR011663">
    <property type="entry name" value="UTRA"/>
</dbReference>
<keyword evidence="3" id="KW-0804">Transcription</keyword>
<sequence>MRAPLYAQIEAQLRAAIAEGRYPIGSLLPTEAELCETLRVSRHTIREALRRLVESGLVERRQGAGTMVVAREAQGGTVQSLRSIESLFQYAADTRLDIRSRRQAPLALEDAAAIPAAPGEIWLQLEGLRIGQDGAPIATAEVFIHPRFAGIANALPERGAIYAMIESRFGVQVAEVVQEITAAPMPARVAAALGRKRREVGMRFVRRYLGTDGATLLLSRSWHPAERFTYAMRLRHGSS</sequence>
<dbReference type="PRINTS" id="PR00035">
    <property type="entry name" value="HTHGNTR"/>
</dbReference>
<evidence type="ECO:0000259" key="4">
    <source>
        <dbReference type="PROSITE" id="PS50949"/>
    </source>
</evidence>
<evidence type="ECO:0000313" key="6">
    <source>
        <dbReference type="Proteomes" id="UP000787635"/>
    </source>
</evidence>
<dbReference type="PANTHER" id="PTHR44846:SF1">
    <property type="entry name" value="MANNOSYL-D-GLYCERATE TRANSPORT_METABOLISM SYSTEM REPRESSOR MNGR-RELATED"/>
    <property type="match status" value="1"/>
</dbReference>
<dbReference type="InterPro" id="IPR050679">
    <property type="entry name" value="Bact_HTH_transcr_reg"/>
</dbReference>
<evidence type="ECO:0000256" key="2">
    <source>
        <dbReference type="ARBA" id="ARBA00023125"/>
    </source>
</evidence>
<dbReference type="InterPro" id="IPR000524">
    <property type="entry name" value="Tscrpt_reg_HTH_GntR"/>
</dbReference>